<dbReference type="SUPFAM" id="SSF46785">
    <property type="entry name" value="Winged helix' DNA-binding domain"/>
    <property type="match status" value="1"/>
</dbReference>
<reference evidence="6 7" key="1">
    <citation type="submission" date="2020-02" db="EMBL/GenBank/DDBJ databases">
        <title>A complete genome of a marine bacterium Vibrio sp. ZWAL4003 isolated from the mangrove sediment with the ability to degrade polysaccharides.</title>
        <authorList>
            <person name="Wu J."/>
            <person name="Qu W."/>
            <person name="Zeng R."/>
        </authorList>
    </citation>
    <scope>NUCLEOTIDE SEQUENCE [LARGE SCALE GENOMIC DNA]</scope>
    <source>
        <strain evidence="6 7">ZWAL4003</strain>
    </source>
</reference>
<dbReference type="EMBL" id="CP049331">
    <property type="protein sequence ID" value="QIH41671.1"/>
    <property type="molecule type" value="Genomic_DNA"/>
</dbReference>
<dbReference type="Pfam" id="PF03466">
    <property type="entry name" value="LysR_substrate"/>
    <property type="match status" value="1"/>
</dbReference>
<keyword evidence="3" id="KW-0238">DNA-binding</keyword>
<dbReference type="InterPro" id="IPR050389">
    <property type="entry name" value="LysR-type_TF"/>
</dbReference>
<dbReference type="Proteomes" id="UP000503003">
    <property type="component" value="Chromosome 1"/>
</dbReference>
<dbReference type="PANTHER" id="PTHR30118">
    <property type="entry name" value="HTH-TYPE TRANSCRIPTIONAL REGULATOR LEUO-RELATED"/>
    <property type="match status" value="1"/>
</dbReference>
<evidence type="ECO:0000256" key="1">
    <source>
        <dbReference type="ARBA" id="ARBA00009437"/>
    </source>
</evidence>
<dbReference type="PROSITE" id="PS50931">
    <property type="entry name" value="HTH_LYSR"/>
    <property type="match status" value="1"/>
</dbReference>
<proteinExistence type="inferred from homology"/>
<dbReference type="InterPro" id="IPR005119">
    <property type="entry name" value="LysR_subst-bd"/>
</dbReference>
<evidence type="ECO:0000313" key="7">
    <source>
        <dbReference type="Proteomes" id="UP000503003"/>
    </source>
</evidence>
<dbReference type="Pfam" id="PF00126">
    <property type="entry name" value="HTH_1"/>
    <property type="match status" value="1"/>
</dbReference>
<sequence>MNLHNRYLDLPLELMKTMVLLYHNPNLKKVGDILKKSESAVSRDITKLRERLNDPIFIRSAQGMELTPLVQQLVPQIEQHYNQIANILKKTTTSRTDFSQYTHPIVIALNSYIYQYAAAKLAVVLLQHFPQATFHIQRWGKNTLDAINAGEIDIGVHFSDFETNKGITQRHISNYHVYLACHPDIQITKIEDVLDNLLIISRLSSWNEHRYRLLEKLDLEPTKVAYVDSLSTAYDIVQRVPSVSFLPDFIYDSSKVKAIKLDDNNDYALSSFFKQSHRQEPFTQHLHNLIQSVISPNVQ</sequence>
<dbReference type="InterPro" id="IPR036390">
    <property type="entry name" value="WH_DNA-bd_sf"/>
</dbReference>
<dbReference type="GO" id="GO:0003677">
    <property type="term" value="F:DNA binding"/>
    <property type="evidence" value="ECO:0007669"/>
    <property type="project" value="UniProtKB-KW"/>
</dbReference>
<name>A0A6G7CHP3_9VIBR</name>
<accession>A0A6G7CHP3</accession>
<dbReference type="Gene3D" id="1.10.10.10">
    <property type="entry name" value="Winged helix-like DNA-binding domain superfamily/Winged helix DNA-binding domain"/>
    <property type="match status" value="1"/>
</dbReference>
<dbReference type="RefSeq" id="WP_165311261.1">
    <property type="nucleotide sequence ID" value="NZ_CP049331.1"/>
</dbReference>
<organism evidence="6 7">
    <name type="scientific">Vibrio ziniensis</name>
    <dbReference type="NCBI Taxonomy" id="2711221"/>
    <lineage>
        <taxon>Bacteria</taxon>
        <taxon>Pseudomonadati</taxon>
        <taxon>Pseudomonadota</taxon>
        <taxon>Gammaproteobacteria</taxon>
        <taxon>Vibrionales</taxon>
        <taxon>Vibrionaceae</taxon>
        <taxon>Vibrio</taxon>
    </lineage>
</organism>
<dbReference type="AlphaFoldDB" id="A0A6G7CHP3"/>
<evidence type="ECO:0000259" key="5">
    <source>
        <dbReference type="PROSITE" id="PS50931"/>
    </source>
</evidence>
<comment type="similarity">
    <text evidence="1">Belongs to the LysR transcriptional regulatory family.</text>
</comment>
<gene>
    <name evidence="6" type="ORF">G5S32_06585</name>
</gene>
<evidence type="ECO:0000256" key="2">
    <source>
        <dbReference type="ARBA" id="ARBA00023015"/>
    </source>
</evidence>
<dbReference type="SUPFAM" id="SSF53850">
    <property type="entry name" value="Periplasmic binding protein-like II"/>
    <property type="match status" value="1"/>
</dbReference>
<dbReference type="InterPro" id="IPR000847">
    <property type="entry name" value="LysR_HTH_N"/>
</dbReference>
<keyword evidence="2" id="KW-0805">Transcription regulation</keyword>
<dbReference type="InterPro" id="IPR036388">
    <property type="entry name" value="WH-like_DNA-bd_sf"/>
</dbReference>
<dbReference type="KEGG" id="vzi:G5S32_06585"/>
<evidence type="ECO:0000256" key="3">
    <source>
        <dbReference type="ARBA" id="ARBA00023125"/>
    </source>
</evidence>
<protein>
    <submittedName>
        <fullName evidence="6">LysR family transcriptional regulator</fullName>
    </submittedName>
</protein>
<evidence type="ECO:0000256" key="4">
    <source>
        <dbReference type="ARBA" id="ARBA00023163"/>
    </source>
</evidence>
<evidence type="ECO:0000313" key="6">
    <source>
        <dbReference type="EMBL" id="QIH41671.1"/>
    </source>
</evidence>
<dbReference type="PANTHER" id="PTHR30118:SF15">
    <property type="entry name" value="TRANSCRIPTIONAL REGULATORY PROTEIN"/>
    <property type="match status" value="1"/>
</dbReference>
<keyword evidence="4" id="KW-0804">Transcription</keyword>
<keyword evidence="7" id="KW-1185">Reference proteome</keyword>
<dbReference type="GO" id="GO:0003700">
    <property type="term" value="F:DNA-binding transcription factor activity"/>
    <property type="evidence" value="ECO:0007669"/>
    <property type="project" value="InterPro"/>
</dbReference>
<feature type="domain" description="HTH lysR-type" evidence="5">
    <location>
        <begin position="10"/>
        <end position="67"/>
    </location>
</feature>
<dbReference type="Gene3D" id="3.40.190.290">
    <property type="match status" value="1"/>
</dbReference>